<gene>
    <name evidence="2" type="ORF">TRFO_17095</name>
</gene>
<reference evidence="2" key="1">
    <citation type="submission" date="2016-10" db="EMBL/GenBank/DDBJ databases">
        <authorList>
            <person name="Benchimol M."/>
            <person name="Almeida L.G."/>
            <person name="Vasconcelos A.T."/>
            <person name="Perreira-Neves A."/>
            <person name="Rosa I.A."/>
            <person name="Tasca T."/>
            <person name="Bogo M.R."/>
            <person name="de Souza W."/>
        </authorList>
    </citation>
    <scope>NUCLEOTIDE SEQUENCE [LARGE SCALE GENOMIC DNA]</scope>
    <source>
        <strain evidence="2">K</strain>
    </source>
</reference>
<sequence>MNISILKTLQNLQSLLIDIVNNADFELEEKMEKLFCYFNEIEIENNMMIYDRFIGLLSHISIVRSSSTKNIFHIITKILNQLIWKHSLKNLFTSSRLLFYFSENNPILLYLYENNVIELSSIKTRLEKYPSFNMHHFFFPEMVSNFITDYFMKSICSIGEKSHRFHENTNSYDELVKFTQNNEVKTFISYIVTNARKIESDLNSTIQRSFQNETSYEIRTNCHSDDELARIIQKDDITSFISYTIKKAYQLEFGLNSNIKSSYLEINPDINRCPTGISLLEYSMAFGAINIFKYLWLNRVEYSQLSMRYSIIGGNSEIIQILLNESRYKYTKDEYIISIKYHQQDIKQFLENHLDNLIKEGQDLHSLIKYFNYEFIIDQFEIILTNGTICL</sequence>
<evidence type="ECO:0000259" key="1">
    <source>
        <dbReference type="Pfam" id="PF11929"/>
    </source>
</evidence>
<evidence type="ECO:0000313" key="2">
    <source>
        <dbReference type="EMBL" id="OHT12849.1"/>
    </source>
</evidence>
<dbReference type="PANTHER" id="PTHR24159:SF5">
    <property type="entry name" value="ANK_REP_REGION DOMAIN-CONTAINING PROTEIN"/>
    <property type="match status" value="1"/>
</dbReference>
<dbReference type="EMBL" id="MLAK01000553">
    <property type="protein sequence ID" value="OHT12849.1"/>
    <property type="molecule type" value="Genomic_DNA"/>
</dbReference>
<dbReference type="Pfam" id="PF11929">
    <property type="entry name" value="DUF3447"/>
    <property type="match status" value="1"/>
</dbReference>
<dbReference type="InterPro" id="IPR036770">
    <property type="entry name" value="Ankyrin_rpt-contain_sf"/>
</dbReference>
<proteinExistence type="predicted"/>
<dbReference type="AlphaFoldDB" id="A0A1J4KNF8"/>
<dbReference type="GeneID" id="94834088"/>
<dbReference type="RefSeq" id="XP_068365985.1">
    <property type="nucleotide sequence ID" value="XM_068499384.1"/>
</dbReference>
<keyword evidence="3" id="KW-1185">Reference proteome</keyword>
<evidence type="ECO:0000313" key="3">
    <source>
        <dbReference type="Proteomes" id="UP000179807"/>
    </source>
</evidence>
<dbReference type="PANTHER" id="PTHR24159">
    <property type="match status" value="1"/>
</dbReference>
<dbReference type="VEuPathDB" id="TrichDB:TRFO_17095"/>
<dbReference type="InterPro" id="IPR020683">
    <property type="entry name" value="DUF3447"/>
</dbReference>
<dbReference type="Proteomes" id="UP000179807">
    <property type="component" value="Unassembled WGS sequence"/>
</dbReference>
<name>A0A1J4KNF8_9EUKA</name>
<comment type="caution">
    <text evidence="2">The sequence shown here is derived from an EMBL/GenBank/DDBJ whole genome shotgun (WGS) entry which is preliminary data.</text>
</comment>
<organism evidence="2 3">
    <name type="scientific">Tritrichomonas foetus</name>
    <dbReference type="NCBI Taxonomy" id="1144522"/>
    <lineage>
        <taxon>Eukaryota</taxon>
        <taxon>Metamonada</taxon>
        <taxon>Parabasalia</taxon>
        <taxon>Tritrichomonadida</taxon>
        <taxon>Tritrichomonadidae</taxon>
        <taxon>Tritrichomonas</taxon>
    </lineage>
</organism>
<accession>A0A1J4KNF8</accession>
<dbReference type="SUPFAM" id="SSF48403">
    <property type="entry name" value="Ankyrin repeat"/>
    <property type="match status" value="1"/>
</dbReference>
<protein>
    <recommendedName>
        <fullName evidence="1">DUF3447 domain-containing protein</fullName>
    </recommendedName>
</protein>
<feature type="domain" description="DUF3447" evidence="1">
    <location>
        <begin position="301"/>
        <end position="376"/>
    </location>
</feature>